<accession>A0A2K5AQN1</accession>
<name>A0A2K5AQN1_9ARCH</name>
<dbReference type="Proteomes" id="UP000236248">
    <property type="component" value="Chromosome NCAV"/>
</dbReference>
<sequence length="176" mass="20300">MAVIGKDELTRLIERYKCIHPFNPMLLDGDGYILTVKDDVTLNYLEHKNVISYEVVFTPPNYVAHLTAKSRYGRLGLSFLNAAKVHSGFVGRIVLEVVNLNNERKPITIRHGDPFMHIEFIERIGKPSPYEGEYQFQYMSDEEVSIYLSVLKEFGSAFNLERLERIAARRVMQTSE</sequence>
<dbReference type="GO" id="GO:0006229">
    <property type="term" value="P:dUTP biosynthetic process"/>
    <property type="evidence" value="ECO:0007669"/>
    <property type="project" value="InterPro"/>
</dbReference>
<dbReference type="InterPro" id="IPR036157">
    <property type="entry name" value="dUTPase-like_sf"/>
</dbReference>
<dbReference type="InterPro" id="IPR033704">
    <property type="entry name" value="dUTPase_trimeric"/>
</dbReference>
<dbReference type="InterPro" id="IPR011962">
    <property type="entry name" value="dCTP_deaminase"/>
</dbReference>
<dbReference type="SUPFAM" id="SSF51283">
    <property type="entry name" value="dUTPase-like"/>
    <property type="match status" value="1"/>
</dbReference>
<dbReference type="Pfam" id="PF22769">
    <property type="entry name" value="DCD"/>
    <property type="match status" value="1"/>
</dbReference>
<organism evidence="2 3">
    <name type="scientific">Candidatus Nitrosocaldus cavascurensis</name>
    <dbReference type="NCBI Taxonomy" id="2058097"/>
    <lineage>
        <taxon>Archaea</taxon>
        <taxon>Nitrososphaerota</taxon>
        <taxon>Nitrososphaeria</taxon>
        <taxon>Candidatus Nitrosocaldales</taxon>
        <taxon>Candidatus Nitrosocaldaceae</taxon>
        <taxon>Candidatus Nitrosocaldus</taxon>
    </lineage>
</organism>
<reference evidence="3" key="1">
    <citation type="submission" date="2018-01" db="EMBL/GenBank/DDBJ databases">
        <authorList>
            <person name="Kerou L M."/>
        </authorList>
    </citation>
    <scope>NUCLEOTIDE SEQUENCE [LARGE SCALE GENOMIC DNA]</scope>
    <source>
        <strain evidence="3">SCU2</strain>
    </source>
</reference>
<gene>
    <name evidence="2" type="ORF">NCAV_0769</name>
</gene>
<keyword evidence="1" id="KW-0378">Hydrolase</keyword>
<dbReference type="CDD" id="cd07557">
    <property type="entry name" value="trimeric_dUTPase"/>
    <property type="match status" value="1"/>
</dbReference>
<keyword evidence="3" id="KW-1185">Reference proteome</keyword>
<protein>
    <submittedName>
        <fullName evidence="2">Uncharacterized protein</fullName>
    </submittedName>
</protein>
<dbReference type="KEGG" id="ncv:NCAV_0769"/>
<evidence type="ECO:0000313" key="3">
    <source>
        <dbReference type="Proteomes" id="UP000236248"/>
    </source>
</evidence>
<dbReference type="GeneID" id="41594831"/>
<dbReference type="RefSeq" id="WP_103287284.1">
    <property type="nucleotide sequence ID" value="NZ_LT981265.1"/>
</dbReference>
<dbReference type="EMBL" id="LT981265">
    <property type="protein sequence ID" value="SPC33950.1"/>
    <property type="molecule type" value="Genomic_DNA"/>
</dbReference>
<evidence type="ECO:0000256" key="1">
    <source>
        <dbReference type="ARBA" id="ARBA00022801"/>
    </source>
</evidence>
<proteinExistence type="predicted"/>
<evidence type="ECO:0000313" key="2">
    <source>
        <dbReference type="EMBL" id="SPC33950.1"/>
    </source>
</evidence>
<dbReference type="Gene3D" id="2.70.40.10">
    <property type="match status" value="1"/>
</dbReference>
<dbReference type="GO" id="GO:0008829">
    <property type="term" value="F:dCTP deaminase activity"/>
    <property type="evidence" value="ECO:0007669"/>
    <property type="project" value="InterPro"/>
</dbReference>
<dbReference type="AlphaFoldDB" id="A0A2K5AQN1"/>